<gene>
    <name evidence="2" type="ORF">AVDCRST_MAG90-167</name>
</gene>
<accession>A0A6J4KI49</accession>
<feature type="region of interest" description="Disordered" evidence="1">
    <location>
        <begin position="48"/>
        <end position="81"/>
    </location>
</feature>
<name>A0A6J4KI49_9HYPH</name>
<dbReference type="AlphaFoldDB" id="A0A6J4KI49"/>
<reference evidence="2" key="1">
    <citation type="submission" date="2020-02" db="EMBL/GenBank/DDBJ databases">
        <authorList>
            <person name="Meier V. D."/>
        </authorList>
    </citation>
    <scope>NUCLEOTIDE SEQUENCE</scope>
    <source>
        <strain evidence="2">AVDCRST_MAG90</strain>
    </source>
</reference>
<dbReference type="EMBL" id="CADCUC010000030">
    <property type="protein sequence ID" value="CAA9306632.1"/>
    <property type="molecule type" value="Genomic_DNA"/>
</dbReference>
<evidence type="ECO:0000256" key="1">
    <source>
        <dbReference type="SAM" id="MobiDB-lite"/>
    </source>
</evidence>
<evidence type="ECO:0000313" key="2">
    <source>
        <dbReference type="EMBL" id="CAA9306632.1"/>
    </source>
</evidence>
<protein>
    <submittedName>
        <fullName evidence="2">Uncharacterized protein</fullName>
    </submittedName>
</protein>
<proteinExistence type="predicted"/>
<organism evidence="2">
    <name type="scientific">uncultured Microvirga sp</name>
    <dbReference type="NCBI Taxonomy" id="412392"/>
    <lineage>
        <taxon>Bacteria</taxon>
        <taxon>Pseudomonadati</taxon>
        <taxon>Pseudomonadota</taxon>
        <taxon>Alphaproteobacteria</taxon>
        <taxon>Hyphomicrobiales</taxon>
        <taxon>Methylobacteriaceae</taxon>
        <taxon>Microvirga</taxon>
        <taxon>environmental samples</taxon>
    </lineage>
</organism>
<feature type="compositionally biased region" description="Basic and acidic residues" evidence="1">
    <location>
        <begin position="50"/>
        <end position="61"/>
    </location>
</feature>
<sequence length="130" mass="13476">MTMDPATRTLRLARTVALAMVLVLTGLVSGLQAHVLLDHHALAGAAHAAGDAHDDGHSHNDEDVDGGTSSGPNSASHESVHHHVIDALAAGSAPPRYPLSTAAPCILVRPPPVPWATWPPHRPPCSLSLL</sequence>